<name>A0A3N4HTQ9_ASCIM</name>
<reference evidence="2 3" key="1">
    <citation type="journal article" date="2018" name="Nat. Ecol. Evol.">
        <title>Pezizomycetes genomes reveal the molecular basis of ectomycorrhizal truffle lifestyle.</title>
        <authorList>
            <person name="Murat C."/>
            <person name="Payen T."/>
            <person name="Noel B."/>
            <person name="Kuo A."/>
            <person name="Morin E."/>
            <person name="Chen J."/>
            <person name="Kohler A."/>
            <person name="Krizsan K."/>
            <person name="Balestrini R."/>
            <person name="Da Silva C."/>
            <person name="Montanini B."/>
            <person name="Hainaut M."/>
            <person name="Levati E."/>
            <person name="Barry K.W."/>
            <person name="Belfiori B."/>
            <person name="Cichocki N."/>
            <person name="Clum A."/>
            <person name="Dockter R.B."/>
            <person name="Fauchery L."/>
            <person name="Guy J."/>
            <person name="Iotti M."/>
            <person name="Le Tacon F."/>
            <person name="Lindquist E.A."/>
            <person name="Lipzen A."/>
            <person name="Malagnac F."/>
            <person name="Mello A."/>
            <person name="Molinier V."/>
            <person name="Miyauchi S."/>
            <person name="Poulain J."/>
            <person name="Riccioni C."/>
            <person name="Rubini A."/>
            <person name="Sitrit Y."/>
            <person name="Splivallo R."/>
            <person name="Traeger S."/>
            <person name="Wang M."/>
            <person name="Zifcakova L."/>
            <person name="Wipf D."/>
            <person name="Zambonelli A."/>
            <person name="Paolocci F."/>
            <person name="Nowrousian M."/>
            <person name="Ottonello S."/>
            <person name="Baldrian P."/>
            <person name="Spatafora J.W."/>
            <person name="Henrissat B."/>
            <person name="Nagy L.G."/>
            <person name="Aury J.M."/>
            <person name="Wincker P."/>
            <person name="Grigoriev I.V."/>
            <person name="Bonfante P."/>
            <person name="Martin F.M."/>
        </authorList>
    </citation>
    <scope>NUCLEOTIDE SEQUENCE [LARGE SCALE GENOMIC DNA]</scope>
    <source>
        <strain evidence="2 3">RN42</strain>
    </source>
</reference>
<organism evidence="2 3">
    <name type="scientific">Ascobolus immersus RN42</name>
    <dbReference type="NCBI Taxonomy" id="1160509"/>
    <lineage>
        <taxon>Eukaryota</taxon>
        <taxon>Fungi</taxon>
        <taxon>Dikarya</taxon>
        <taxon>Ascomycota</taxon>
        <taxon>Pezizomycotina</taxon>
        <taxon>Pezizomycetes</taxon>
        <taxon>Pezizales</taxon>
        <taxon>Ascobolaceae</taxon>
        <taxon>Ascobolus</taxon>
    </lineage>
</organism>
<proteinExistence type="predicted"/>
<protein>
    <submittedName>
        <fullName evidence="2">Uncharacterized protein</fullName>
    </submittedName>
</protein>
<gene>
    <name evidence="2" type="ORF">BJ508DRAFT_314156</name>
</gene>
<feature type="signal peptide" evidence="1">
    <location>
        <begin position="1"/>
        <end position="20"/>
    </location>
</feature>
<sequence length="370" mass="42060">MAGMTVSTLILVLLLTVSLGERQMYCIMAESTTTTSYRDNAMIQSIMVGLLSWKVLKTYCLHLSLAQSHPQLTRPSDALVSSFQRIQYRTNIRKILPGMDSDQQKKDWGFIGSPLFEKNNIWGGWQKHGAEPQRIDGAGNIEASERPQQAYHDQVQMLLAPPVQLDPERESSLSRRFNETKLVELPDMPASDLLQLAGGLKAAYKERLNSLVNDGHTVALYRQGLCRVSEFKGWSNTMRRRVVELRAFTYRLVKVLDLLILRSQIETPTGQCQTLMLEEVERVRTRVVDDVEGLEFGIITPIITFCIEVELRGIPGGRGEALYLQWNNSTEDNKAATVPLQVDWYTTSFYQTYKLLLRDIPYLGYSFSTL</sequence>
<evidence type="ECO:0000256" key="1">
    <source>
        <dbReference type="SAM" id="SignalP"/>
    </source>
</evidence>
<dbReference type="EMBL" id="ML119835">
    <property type="protein sequence ID" value="RPA73054.1"/>
    <property type="molecule type" value="Genomic_DNA"/>
</dbReference>
<dbReference type="AlphaFoldDB" id="A0A3N4HTQ9"/>
<feature type="chain" id="PRO_5018168389" evidence="1">
    <location>
        <begin position="21"/>
        <end position="370"/>
    </location>
</feature>
<evidence type="ECO:0000313" key="2">
    <source>
        <dbReference type="EMBL" id="RPA73054.1"/>
    </source>
</evidence>
<accession>A0A3N4HTQ9</accession>
<keyword evidence="1" id="KW-0732">Signal</keyword>
<dbReference type="Proteomes" id="UP000275078">
    <property type="component" value="Unassembled WGS sequence"/>
</dbReference>
<keyword evidence="3" id="KW-1185">Reference proteome</keyword>
<evidence type="ECO:0000313" key="3">
    <source>
        <dbReference type="Proteomes" id="UP000275078"/>
    </source>
</evidence>